<organism evidence="1 2">
    <name type="scientific">Blastococcus saxobsidens</name>
    <dbReference type="NCBI Taxonomy" id="138336"/>
    <lineage>
        <taxon>Bacteria</taxon>
        <taxon>Bacillati</taxon>
        <taxon>Actinomycetota</taxon>
        <taxon>Actinomycetes</taxon>
        <taxon>Geodermatophilales</taxon>
        <taxon>Geodermatophilaceae</taxon>
        <taxon>Blastococcus</taxon>
    </lineage>
</organism>
<dbReference type="OrthoDB" id="8914041at2"/>
<evidence type="ECO:0000313" key="1">
    <source>
        <dbReference type="EMBL" id="RZU30737.1"/>
    </source>
</evidence>
<protein>
    <submittedName>
        <fullName evidence="1">Uncharacterized protein</fullName>
    </submittedName>
</protein>
<gene>
    <name evidence="1" type="ORF">BKA19_0363</name>
</gene>
<name>A0A4Q7Y1S0_9ACTN</name>
<reference evidence="1 2" key="1">
    <citation type="submission" date="2019-02" db="EMBL/GenBank/DDBJ databases">
        <title>Sequencing the genomes of 1000 actinobacteria strains.</title>
        <authorList>
            <person name="Klenk H.-P."/>
        </authorList>
    </citation>
    <scope>NUCLEOTIDE SEQUENCE [LARGE SCALE GENOMIC DNA]</scope>
    <source>
        <strain evidence="1 2">DSM 44509</strain>
    </source>
</reference>
<proteinExistence type="predicted"/>
<dbReference type="Proteomes" id="UP000292507">
    <property type="component" value="Unassembled WGS sequence"/>
</dbReference>
<accession>A0A4Q7Y1S0</accession>
<keyword evidence="2" id="KW-1185">Reference proteome</keyword>
<evidence type="ECO:0000313" key="2">
    <source>
        <dbReference type="Proteomes" id="UP000292507"/>
    </source>
</evidence>
<dbReference type="RefSeq" id="WP_104530374.1">
    <property type="nucleotide sequence ID" value="NZ_POQT01000051.1"/>
</dbReference>
<sequence>MSSSGPAIFDDDLACDVRDLYRKSLLDRVPDAEATRQSIEGWAELGPDEEPVLWLALAAAQFEVGRLDEHVRDRAIEVIDSGRDLVRWHEAGPEFAAERAAVLAALREQLTGPQPKRRTLRRPWREVTDLEAGMVLAWTASDGTVALLRVVQRRDDGFDHSVRPVLQRLAWTGRDVPPAEVLAGLPAVADDGAWRPEDGGGAHHRPGVYSPFRLKKRDPDWRDVGLTVCGHVPARVGDEGEWSLGIAGLMWSALPYYLELAVVGRPPD</sequence>
<dbReference type="EMBL" id="SHKV01000001">
    <property type="protein sequence ID" value="RZU30737.1"/>
    <property type="molecule type" value="Genomic_DNA"/>
</dbReference>
<dbReference type="AlphaFoldDB" id="A0A4Q7Y1S0"/>
<comment type="caution">
    <text evidence="1">The sequence shown here is derived from an EMBL/GenBank/DDBJ whole genome shotgun (WGS) entry which is preliminary data.</text>
</comment>